<feature type="region of interest" description="Disordered" evidence="1">
    <location>
        <begin position="30"/>
        <end position="52"/>
    </location>
</feature>
<feature type="compositionally biased region" description="Polar residues" evidence="1">
    <location>
        <begin position="30"/>
        <end position="50"/>
    </location>
</feature>
<accession>A0A4Y8LRG0</accession>
<evidence type="ECO:0000313" key="4">
    <source>
        <dbReference type="EMBL" id="TFE24021.1"/>
    </source>
</evidence>
<dbReference type="OrthoDB" id="9774125at2"/>
<comment type="caution">
    <text evidence="4">The sequence shown here is derived from an EMBL/GenBank/DDBJ whole genome shotgun (WGS) entry which is preliminary data.</text>
</comment>
<name>A0A4Y8LRG0_9BACL</name>
<gene>
    <name evidence="4" type="ORF">E2980_17595</name>
</gene>
<reference evidence="4 5" key="1">
    <citation type="submission" date="2019-03" db="EMBL/GenBank/DDBJ databases">
        <title>Cohnella endophytica sp. nov., a novel endophytic bacterium isolated from bark of Sonneratia apetala.</title>
        <authorList>
            <person name="Tuo L."/>
        </authorList>
    </citation>
    <scope>NUCLEOTIDE SEQUENCE [LARGE SCALE GENOMIC DNA]</scope>
    <source>
        <strain evidence="4 5">CCTCC AB 208254</strain>
    </source>
</reference>
<dbReference type="Gene3D" id="3.20.20.80">
    <property type="entry name" value="Glycosidases"/>
    <property type="match status" value="1"/>
</dbReference>
<protein>
    <submittedName>
        <fullName evidence="4">GTP-binding protein</fullName>
    </submittedName>
</protein>
<dbReference type="Proteomes" id="UP000297900">
    <property type="component" value="Unassembled WGS sequence"/>
</dbReference>
<feature type="signal peptide" evidence="2">
    <location>
        <begin position="1"/>
        <end position="31"/>
    </location>
</feature>
<evidence type="ECO:0000259" key="3">
    <source>
        <dbReference type="Pfam" id="PF13200"/>
    </source>
</evidence>
<organism evidence="4 5">
    <name type="scientific">Cohnella luojiensis</name>
    <dbReference type="NCBI Taxonomy" id="652876"/>
    <lineage>
        <taxon>Bacteria</taxon>
        <taxon>Bacillati</taxon>
        <taxon>Bacillota</taxon>
        <taxon>Bacilli</taxon>
        <taxon>Bacillales</taxon>
        <taxon>Paenibacillaceae</taxon>
        <taxon>Cohnella</taxon>
    </lineage>
</organism>
<evidence type="ECO:0000313" key="5">
    <source>
        <dbReference type="Proteomes" id="UP000297900"/>
    </source>
</evidence>
<dbReference type="SUPFAM" id="SSF51445">
    <property type="entry name" value="(Trans)glycosidases"/>
    <property type="match status" value="1"/>
</dbReference>
<keyword evidence="2" id="KW-0732">Signal</keyword>
<dbReference type="RefSeq" id="WP_135153553.1">
    <property type="nucleotide sequence ID" value="NZ_SOMN01000029.1"/>
</dbReference>
<feature type="chain" id="PRO_5021248655" evidence="2">
    <location>
        <begin position="32"/>
        <end position="406"/>
    </location>
</feature>
<evidence type="ECO:0000256" key="1">
    <source>
        <dbReference type="SAM" id="MobiDB-lite"/>
    </source>
</evidence>
<dbReference type="PROSITE" id="PS51257">
    <property type="entry name" value="PROKAR_LIPOPROTEIN"/>
    <property type="match status" value="1"/>
</dbReference>
<feature type="domain" description="DUF4015" evidence="3">
    <location>
        <begin position="80"/>
        <end position="401"/>
    </location>
</feature>
<keyword evidence="5" id="KW-1185">Reference proteome</keyword>
<dbReference type="InterPro" id="IPR025275">
    <property type="entry name" value="DUF4015"/>
</dbReference>
<proteinExistence type="predicted"/>
<dbReference type="EMBL" id="SOMN01000029">
    <property type="protein sequence ID" value="TFE24021.1"/>
    <property type="molecule type" value="Genomic_DNA"/>
</dbReference>
<dbReference type="AlphaFoldDB" id="A0A4Y8LRG0"/>
<sequence>MHKNNIRNILQRLFLLSLALHVLLTGCTAESSSKKNGQPSQKSLQENAKTATKESIYRINGPVEDSQPVMLTTTPKPIRAIYVSSHVANSKRINELINLVDQTELNAMVLDINSGVTLISPVKSGNKADYTQLAPSNKQSAQHFRQVINQLKKHHIYLIARIVTFKNPELANAIPDWTLKRKDGKVWRDRNGNPWIDPYRQEAWQYPLALAEQAAMLGFDEIQYDYVRFPENASKVDKEVAYANEEGWTKSDVIRRFLHRANLRTHKHGARISADVFGMVGSSNDDMGIGQKWDLIAQEVDVISPMVYPSHYSKGMWGIDNPDLSPGPIIKHALKDTVRHNHKLNEKGIATAKVRPWLQGFTAGWVHPHQKYGEAQIREQIRAARIAGFTSYMIWNSTNRYPKFTT</sequence>
<dbReference type="InterPro" id="IPR017853">
    <property type="entry name" value="GH"/>
</dbReference>
<dbReference type="Pfam" id="PF13200">
    <property type="entry name" value="DUF4015"/>
    <property type="match status" value="1"/>
</dbReference>
<evidence type="ECO:0000256" key="2">
    <source>
        <dbReference type="SAM" id="SignalP"/>
    </source>
</evidence>